<evidence type="ECO:0000313" key="1">
    <source>
        <dbReference type="EMBL" id="QIX19895.1"/>
    </source>
</evidence>
<dbReference type="AlphaFoldDB" id="A0A6H0ZGF1"/>
<dbReference type="PANTHER" id="PTHR33747:SF1">
    <property type="entry name" value="ADENYLATE CYCLASE-ASSOCIATED CAP C-TERMINAL DOMAIN-CONTAINING PROTEIN"/>
    <property type="match status" value="1"/>
</dbReference>
<dbReference type="Gene3D" id="3.10.450.50">
    <property type="match status" value="1"/>
</dbReference>
<organism evidence="1 2">
    <name type="scientific">Agrobacterium pusense</name>
    <dbReference type="NCBI Taxonomy" id="648995"/>
    <lineage>
        <taxon>Bacteria</taxon>
        <taxon>Pseudomonadati</taxon>
        <taxon>Pseudomonadota</taxon>
        <taxon>Alphaproteobacteria</taxon>
        <taxon>Hyphomicrobiales</taxon>
        <taxon>Rhizobiaceae</taxon>
        <taxon>Rhizobium/Agrobacterium group</taxon>
        <taxon>Agrobacterium</taxon>
    </lineage>
</organism>
<name>A0A6H0ZGF1_9HYPH</name>
<gene>
    <name evidence="1" type="ORF">FOB41_01525</name>
</gene>
<dbReference type="InterPro" id="IPR027417">
    <property type="entry name" value="P-loop_NTPase"/>
</dbReference>
<evidence type="ECO:0000313" key="2">
    <source>
        <dbReference type="Proteomes" id="UP000500870"/>
    </source>
</evidence>
<dbReference type="Pfam" id="PF02810">
    <property type="entry name" value="SEC-C"/>
    <property type="match status" value="1"/>
</dbReference>
<accession>A0A6H0ZGF1</accession>
<protein>
    <recommendedName>
        <fullName evidence="3">SEC-C domain-containing protein</fullName>
    </recommendedName>
</protein>
<geneLocation type="plasmid" evidence="1 2">
    <name>unnamed1</name>
</geneLocation>
<sequence length="954" mass="104427">MTKRNGETGPTVVDAVQLGRIEATHRGFLYQHLYVAAVLLRAAEFKVSSVLVESDEDLEILSDTGHIYVQVKLRADILGWSDISDAMDRFASYRALHEDGTRAGSARFVIASSAPPRPSLIEQMNDPGWPADVTIEWPDGRSRSDNVLPWPRPNVIDMADHVRALAERLPFAVLTPDTLMWKLAGVVTLAAAGQPPRTDHQFRSTELPKLFEQLVIQLQDFPAPPSPYREQEDEPSLTGHGPIRMITGYSGSGKTSWAANAALHTAGTFIYFDAQDIPGGGLAAGLAREVAARIYQESGGLGEVLLPGASGAEILQSIGREQTADEPVTIVFDNAHKPPAADVAACIRAAKGFGFVLLGQPGRNTQELAALLQIGEETLVGWSVDTIAAEAASNSCVADPASCQMLLDQTGGLPLYIQNAVEIARTEHAGSLAEFCNKLAGLVHTVETAQEFILAHVIDALPETAGRLLAILSLSDIALSRDEVAAYANAVFGTNPTELAASLRRLRTAGLVQTFGSDALKAHDAARLVGRSRLQELGDVKAHTARVALKDVLAGSIRKRWEYRKVALYIRMLGEAGEIKTLVQFGTDEVFHEMGLWPIIEPHLMAAAFADDVDAESRFWALDGIVFNEMRKHTGNPRKHIDEMKRLTEQFELGGDERLAVGMKEMTLLAQEGDAEGAKRLMNSVRAGLRNTPAHSRIFRYNVASSMFFLGEYDVAESQILQVMDEYFKLLGIRPETVVGLNPPQLYPLLTKTPTVEDDIKHLADCLDLLAKIKTAQGQISPFARLHAIKFYAMANSPESLIRVGQDLVDEFMNRHDYIGAREIIETNLLPNLLELKLASYMIPVRSHYAVVLAYCGDFPRADLEMERLAPYEAGLSPQGRAELTEQRRIIAQLKRFGPPPQLQLPDNLQQRMAAFRDSITNNAPQGQRTRIGRNEPCPCGSGKKYKKCHGGGG</sequence>
<dbReference type="Proteomes" id="UP000500870">
    <property type="component" value="Plasmid unnamed1"/>
</dbReference>
<proteinExistence type="predicted"/>
<dbReference type="InterPro" id="IPR004027">
    <property type="entry name" value="SEC_C_motif"/>
</dbReference>
<evidence type="ECO:0008006" key="3">
    <source>
        <dbReference type="Google" id="ProtNLM"/>
    </source>
</evidence>
<dbReference type="SUPFAM" id="SSF103642">
    <property type="entry name" value="Sec-C motif"/>
    <property type="match status" value="1"/>
</dbReference>
<dbReference type="SUPFAM" id="SSF52540">
    <property type="entry name" value="P-loop containing nucleoside triphosphate hydrolases"/>
    <property type="match status" value="1"/>
</dbReference>
<reference evidence="1 2" key="1">
    <citation type="submission" date="2020-04" db="EMBL/GenBank/DDBJ databases">
        <title>FDA dAtabase for Regulatory Grade micrObial Sequences (FDA-ARGOS): Supporting development and validation of Infectious Disease Dx tests.</title>
        <authorList>
            <person name="Sciortino C."/>
            <person name="Tallon L."/>
            <person name="Sadzewicz L."/>
            <person name="Vavikolanu K."/>
            <person name="Mehta A."/>
            <person name="Aluvathingal J."/>
            <person name="Nadendla S."/>
            <person name="Nandy P."/>
            <person name="Geyer C."/>
            <person name="Yan Y."/>
            <person name="Sichtig H."/>
        </authorList>
    </citation>
    <scope>NUCLEOTIDE SEQUENCE [LARGE SCALE GENOMIC DNA]</scope>
    <source>
        <strain evidence="1 2">FDAARGOS_633</strain>
        <plasmid evidence="1 2">unnamed1</plasmid>
    </source>
</reference>
<dbReference type="EMBL" id="CP050897">
    <property type="protein sequence ID" value="QIX19895.1"/>
    <property type="molecule type" value="Genomic_DNA"/>
</dbReference>
<keyword evidence="1" id="KW-0614">Plasmid</keyword>
<dbReference type="RefSeq" id="WP_080823881.1">
    <property type="nucleotide sequence ID" value="NZ_CP050897.1"/>
</dbReference>
<dbReference type="PANTHER" id="PTHR33747">
    <property type="entry name" value="UPF0225 PROTEIN SCO1677"/>
    <property type="match status" value="1"/>
</dbReference>